<organism evidence="3 4">
    <name type="scientific">Pyxicephalus adspersus</name>
    <name type="common">African bullfrog</name>
    <dbReference type="NCBI Taxonomy" id="30357"/>
    <lineage>
        <taxon>Eukaryota</taxon>
        <taxon>Metazoa</taxon>
        <taxon>Chordata</taxon>
        <taxon>Craniata</taxon>
        <taxon>Vertebrata</taxon>
        <taxon>Euteleostomi</taxon>
        <taxon>Amphibia</taxon>
        <taxon>Batrachia</taxon>
        <taxon>Anura</taxon>
        <taxon>Neobatrachia</taxon>
        <taxon>Ranoidea</taxon>
        <taxon>Pyxicephalidae</taxon>
        <taxon>Pyxicephalinae</taxon>
        <taxon>Pyxicephalus</taxon>
    </lineage>
</organism>
<feature type="compositionally biased region" description="Low complexity" evidence="1">
    <location>
        <begin position="367"/>
        <end position="382"/>
    </location>
</feature>
<accession>A0AAV2ZHB8</accession>
<proteinExistence type="predicted"/>
<comment type="caution">
    <text evidence="3">The sequence shown here is derived from an EMBL/GenBank/DDBJ whole genome shotgun (WGS) entry which is preliminary data.</text>
</comment>
<dbReference type="Proteomes" id="UP001181693">
    <property type="component" value="Unassembled WGS sequence"/>
</dbReference>
<dbReference type="Gene3D" id="1.10.555.10">
    <property type="entry name" value="Rho GTPase activation protein"/>
    <property type="match status" value="1"/>
</dbReference>
<evidence type="ECO:0000259" key="2">
    <source>
        <dbReference type="PROSITE" id="PS50238"/>
    </source>
</evidence>
<dbReference type="PANTHER" id="PTHR15670:SF6">
    <property type="entry name" value="LOC100158559 PROTEIN"/>
    <property type="match status" value="1"/>
</dbReference>
<dbReference type="PANTHER" id="PTHR15670">
    <property type="entry name" value="RHO GTPASE ACTIVATING PROTEIN 11A"/>
    <property type="match status" value="1"/>
</dbReference>
<dbReference type="SUPFAM" id="SSF48350">
    <property type="entry name" value="GTPase activation domain, GAP"/>
    <property type="match status" value="1"/>
</dbReference>
<dbReference type="PROSITE" id="PS50238">
    <property type="entry name" value="RHOGAP"/>
    <property type="match status" value="1"/>
</dbReference>
<feature type="region of interest" description="Disordered" evidence="1">
    <location>
        <begin position="367"/>
        <end position="394"/>
    </location>
</feature>
<sequence length="968" mass="106129">MKQSPDYHNLAKLAVIQHLRSYGIKIKHWNSKQRTDAGKGSSGTVQSGKIFGVPVHSLPHLFIPEYGNIPSFLVEVCRYLESHAHTEGLFRKSGSVVRQKLLKNKLDGGDHDLSDAPPCDVASILKQFFRALPEPILPADLQDALFKAQQLSSDEDKTSATMLISCLMSERAVSILRYFFHFLQSISMRSDTNKMDSSNLAVIFAPNLLQTSDNEKISASTEKKLRIQAAIVRTLIDQAADIGCVPDFLVEKIPGMLGIDVGSDTPGAEQSEEGDVDSPGERKRRRRRSVGVFSSMVTPLVLTPSSKRKLPLDSVQGISNKKRKSIKQNLNFELLPSSLFGGGSTPSSARTEGSPCVSFETSENVFSPSVSGSKHLSSSSNLRRSKRFENRKVQRVESGKTGCFSPKISRKEMVRRSLRLRFSLGKSSKEVNTGFPSSIRSQNIGWRLANSQELPILGNKLDASPAKSPFVSADGKKISKSEENLLTPKKLDDSNHRMSWTGPHQLGEDCDDGTPLSGYLYAGNCYSEPVLVTGKPPAIPKEIKSIAGNYSKENDQSEDSLCGDDDCQAQNTVRRITRAFTESGSDLSAFVGCTKSSAPESPAFVSQSQIKSKTLITGSEVGIDHNRCTSKPQTEFDLPVRSIQGCECDINENSPEGIFENVEKDSTALQTPVKSLEIIAQQDSPQIFLKIVEETDADSMNLIKTSHDKLECDLSGFESRSENLSKSDYSASKKAVGMLKSENNEPIPVPKEENSSHISQDIHSAPVRRSSRVSDQIKHFNRLCLNDRNVHKAKTPIKFQRTPVRQSVRRINSLSEVKRHVDNSQTKEGAVGSPMVKSVSCDGSLSSELSLTRSSHGLFSAGSQENSTSYEQLSTVSIRGPSSRFSKHTSANAPTSMLSSVNPVKSVLEDLTNQELSRPMCVKPDLSMNTPNNALRILSNRGHNRYRGSPKNPIGKVAFLPASKPLDL</sequence>
<evidence type="ECO:0000313" key="4">
    <source>
        <dbReference type="Proteomes" id="UP001181693"/>
    </source>
</evidence>
<feature type="domain" description="Rho-GAP" evidence="2">
    <location>
        <begin position="56"/>
        <end position="243"/>
    </location>
</feature>
<dbReference type="InterPro" id="IPR008936">
    <property type="entry name" value="Rho_GTPase_activation_prot"/>
</dbReference>
<dbReference type="Pfam" id="PF00620">
    <property type="entry name" value="RhoGAP"/>
    <property type="match status" value="1"/>
</dbReference>
<dbReference type="SMART" id="SM00324">
    <property type="entry name" value="RhoGAP"/>
    <property type="match status" value="1"/>
</dbReference>
<dbReference type="EMBL" id="DYDO01000013">
    <property type="protein sequence ID" value="DBA14230.1"/>
    <property type="molecule type" value="Genomic_DNA"/>
</dbReference>
<evidence type="ECO:0000256" key="1">
    <source>
        <dbReference type="SAM" id="MobiDB-lite"/>
    </source>
</evidence>
<reference evidence="3" key="1">
    <citation type="thesis" date="2020" institute="ProQuest LLC" country="789 East Eisenhower Parkway, Ann Arbor, MI, USA">
        <title>Comparative Genomics and Chromosome Evolution.</title>
        <authorList>
            <person name="Mudd A.B."/>
        </authorList>
    </citation>
    <scope>NUCLEOTIDE SEQUENCE</scope>
    <source>
        <strain evidence="3">1538</strain>
        <tissue evidence="3">Blood</tissue>
    </source>
</reference>
<dbReference type="GO" id="GO:0005096">
    <property type="term" value="F:GTPase activator activity"/>
    <property type="evidence" value="ECO:0007669"/>
    <property type="project" value="TreeGrafter"/>
</dbReference>
<dbReference type="InterPro" id="IPR042869">
    <property type="entry name" value="ARHGAP11A/B"/>
</dbReference>
<keyword evidence="4" id="KW-1185">Reference proteome</keyword>
<gene>
    <name evidence="3" type="ORF">GDO54_005228</name>
</gene>
<dbReference type="GO" id="GO:0007165">
    <property type="term" value="P:signal transduction"/>
    <property type="evidence" value="ECO:0007669"/>
    <property type="project" value="InterPro"/>
</dbReference>
<dbReference type="CDD" id="cd04394">
    <property type="entry name" value="RhoGAP-ARHGAP11A"/>
    <property type="match status" value="1"/>
</dbReference>
<dbReference type="InterPro" id="IPR000198">
    <property type="entry name" value="RhoGAP_dom"/>
</dbReference>
<feature type="region of interest" description="Disordered" evidence="1">
    <location>
        <begin position="742"/>
        <end position="771"/>
    </location>
</feature>
<dbReference type="AlphaFoldDB" id="A0AAV2ZHB8"/>
<protein>
    <recommendedName>
        <fullName evidence="2">Rho-GAP domain-containing protein</fullName>
    </recommendedName>
</protein>
<evidence type="ECO:0000313" key="3">
    <source>
        <dbReference type="EMBL" id="DBA14230.1"/>
    </source>
</evidence>
<name>A0AAV2ZHB8_PYXAD</name>
<feature type="region of interest" description="Disordered" evidence="1">
    <location>
        <begin position="260"/>
        <end position="289"/>
    </location>
</feature>